<dbReference type="EMBL" id="BAUL01000248">
    <property type="protein sequence ID" value="GAD98475.1"/>
    <property type="molecule type" value="Genomic_DNA"/>
</dbReference>
<evidence type="ECO:0000259" key="2">
    <source>
        <dbReference type="PROSITE" id="PS50097"/>
    </source>
</evidence>
<organism evidence="3 4">
    <name type="scientific">Byssochlamys spectabilis (strain No. 5 / NBRC 109023)</name>
    <name type="common">Paecilomyces variotii</name>
    <dbReference type="NCBI Taxonomy" id="1356009"/>
    <lineage>
        <taxon>Eukaryota</taxon>
        <taxon>Fungi</taxon>
        <taxon>Dikarya</taxon>
        <taxon>Ascomycota</taxon>
        <taxon>Pezizomycotina</taxon>
        <taxon>Eurotiomycetes</taxon>
        <taxon>Eurotiomycetidae</taxon>
        <taxon>Eurotiales</taxon>
        <taxon>Thermoascaceae</taxon>
        <taxon>Paecilomyces</taxon>
    </lineage>
</organism>
<reference evidence="4" key="1">
    <citation type="journal article" date="2014" name="Genome Announc.">
        <title>Draft genome sequence of the formaldehyde-resistant fungus Byssochlamys spectabilis No. 5 (anamorph Paecilomyces variotii No. 5) (NBRC109023).</title>
        <authorList>
            <person name="Oka T."/>
            <person name="Ekino K."/>
            <person name="Fukuda K."/>
            <person name="Nomura Y."/>
        </authorList>
    </citation>
    <scope>NUCLEOTIDE SEQUENCE [LARGE SCALE GENOMIC DNA]</scope>
    <source>
        <strain evidence="4">No. 5 / NBRC 109023</strain>
    </source>
</reference>
<dbReference type="HOGENOM" id="CLU_057752_5_0_1"/>
<dbReference type="InterPro" id="IPR011333">
    <property type="entry name" value="SKP1/BTB/POZ_sf"/>
</dbReference>
<dbReference type="Pfam" id="PF00651">
    <property type="entry name" value="BTB"/>
    <property type="match status" value="1"/>
</dbReference>
<dbReference type="Gene3D" id="3.30.710.10">
    <property type="entry name" value="Potassium Channel Kv1.1, Chain A"/>
    <property type="match status" value="1"/>
</dbReference>
<dbReference type="AlphaFoldDB" id="V5I4I0"/>
<dbReference type="InParanoid" id="V5I4I0"/>
<proteinExistence type="predicted"/>
<feature type="domain" description="BTB" evidence="2">
    <location>
        <begin position="21"/>
        <end position="88"/>
    </location>
</feature>
<dbReference type="PANTHER" id="PTHR47843">
    <property type="entry name" value="BTB DOMAIN-CONTAINING PROTEIN-RELATED"/>
    <property type="match status" value="1"/>
</dbReference>
<dbReference type="Proteomes" id="UP000018001">
    <property type="component" value="Unassembled WGS sequence"/>
</dbReference>
<sequence>MSSGTALRKIMEDLLSHGEYSDMKVTCQGVIFNVHRAIVCTQSHFFASAMNSGFEESDTRTVNLPDDDPDTIGRIFAFMYLQDYDDEPLVELKDATESVKVESESSPAPMDNSESESSEDYSSDIERKRIIAHNNILVYVTADKFGIVPLRYLAGKKFASWANSNWGCDAFYDIVQVVMTSSPPHDNYLRDVVVDVISENIISLVRLGSILPLMDAHGTLGSAVMAKLVGNGRIKASKEEQADTLDRLAAKLSGCSCRHCHKPLNVKMERGEYQYAQFRCASLSVICVVLRLHLSEKKVRKKWERTRTV</sequence>
<gene>
    <name evidence="3" type="ORF">PVAR5_7169</name>
</gene>
<evidence type="ECO:0000256" key="1">
    <source>
        <dbReference type="SAM" id="MobiDB-lite"/>
    </source>
</evidence>
<dbReference type="OrthoDB" id="6359816at2759"/>
<feature type="region of interest" description="Disordered" evidence="1">
    <location>
        <begin position="96"/>
        <end position="121"/>
    </location>
</feature>
<keyword evidence="4" id="KW-1185">Reference proteome</keyword>
<name>V5I4I0_BYSSN</name>
<dbReference type="PANTHER" id="PTHR47843:SF5">
    <property type="entry name" value="BTB_POZ DOMAIN PROTEIN"/>
    <property type="match status" value="1"/>
</dbReference>
<evidence type="ECO:0000313" key="4">
    <source>
        <dbReference type="Proteomes" id="UP000018001"/>
    </source>
</evidence>
<accession>V5I4I0</accession>
<protein>
    <recommendedName>
        <fullName evidence="2">BTB domain-containing protein</fullName>
    </recommendedName>
</protein>
<dbReference type="eggNOG" id="ENOG502SQDU">
    <property type="taxonomic scope" value="Eukaryota"/>
</dbReference>
<dbReference type="InterPro" id="IPR000210">
    <property type="entry name" value="BTB/POZ_dom"/>
</dbReference>
<evidence type="ECO:0000313" key="3">
    <source>
        <dbReference type="EMBL" id="GAD98475.1"/>
    </source>
</evidence>
<dbReference type="PROSITE" id="PS50097">
    <property type="entry name" value="BTB"/>
    <property type="match status" value="1"/>
</dbReference>
<comment type="caution">
    <text evidence="3">The sequence shown here is derived from an EMBL/GenBank/DDBJ whole genome shotgun (WGS) entry which is preliminary data.</text>
</comment>
<dbReference type="SUPFAM" id="SSF54695">
    <property type="entry name" value="POZ domain"/>
    <property type="match status" value="1"/>
</dbReference>
<dbReference type="CDD" id="cd18186">
    <property type="entry name" value="BTB_POZ_ZBTB_KLHL-like"/>
    <property type="match status" value="1"/>
</dbReference>